<proteinExistence type="predicted"/>
<sequence>MQSFAYSRENSVVFDIDAVEKCLSDSQEKLALEWGILTEEKIESLTQLLCNFSFWHKTIQEFLACLYAAKHDDCLHVILGFISDQTQDAFEIHQIFLFLCGLKPAIAESISETVAARIPTHSTLNSPFTSYEYTVSKPNDHFIQTVQNMIIKGCKEARANKLKNGKFVLEHYTFYDWSLKDSSDAAILREIFLLNRNSIRTLVIQNNPEIPSSEEIQKALTKSGETMRSLDLCHIDGHFDLSSCRNLEYLGIRGPCTLALPDAFKRIKTLSLGTPFDIELLRRVTNDSLPNIEIFEISNIAAFSDSILNLKNLSYIAVRKSNFENVCLLLPLSIRSIDLFTVELKAATASSMVNHMTKVQHKVTLSLQNCVISDPDILEACKRAVRSSPRYNVLKDDAATFLLETTVALKSDSLL</sequence>
<name>A0A9D3YHN3_DREPO</name>
<reference evidence="1" key="1">
    <citation type="journal article" date="2019" name="bioRxiv">
        <title>The Genome of the Zebra Mussel, Dreissena polymorpha: A Resource for Invasive Species Research.</title>
        <authorList>
            <person name="McCartney M.A."/>
            <person name="Auch B."/>
            <person name="Kono T."/>
            <person name="Mallez S."/>
            <person name="Zhang Y."/>
            <person name="Obille A."/>
            <person name="Becker A."/>
            <person name="Abrahante J.E."/>
            <person name="Garbe J."/>
            <person name="Badalamenti J.P."/>
            <person name="Herman A."/>
            <person name="Mangelson H."/>
            <person name="Liachko I."/>
            <person name="Sullivan S."/>
            <person name="Sone E.D."/>
            <person name="Koren S."/>
            <person name="Silverstein K.A.T."/>
            <person name="Beckman K.B."/>
            <person name="Gohl D.M."/>
        </authorList>
    </citation>
    <scope>NUCLEOTIDE SEQUENCE</scope>
    <source>
        <strain evidence="1">Duluth1</strain>
        <tissue evidence="1">Whole animal</tissue>
    </source>
</reference>
<dbReference type="AlphaFoldDB" id="A0A9D3YHN3"/>
<evidence type="ECO:0000313" key="1">
    <source>
        <dbReference type="EMBL" id="KAH3698963.1"/>
    </source>
</evidence>
<evidence type="ECO:0000313" key="2">
    <source>
        <dbReference type="Proteomes" id="UP000828390"/>
    </source>
</evidence>
<protein>
    <submittedName>
        <fullName evidence="1">Uncharacterized protein</fullName>
    </submittedName>
</protein>
<gene>
    <name evidence="1" type="ORF">DPMN_073909</name>
</gene>
<dbReference type="Proteomes" id="UP000828390">
    <property type="component" value="Unassembled WGS sequence"/>
</dbReference>
<organism evidence="1 2">
    <name type="scientific">Dreissena polymorpha</name>
    <name type="common">Zebra mussel</name>
    <name type="synonym">Mytilus polymorpha</name>
    <dbReference type="NCBI Taxonomy" id="45954"/>
    <lineage>
        <taxon>Eukaryota</taxon>
        <taxon>Metazoa</taxon>
        <taxon>Spiralia</taxon>
        <taxon>Lophotrochozoa</taxon>
        <taxon>Mollusca</taxon>
        <taxon>Bivalvia</taxon>
        <taxon>Autobranchia</taxon>
        <taxon>Heteroconchia</taxon>
        <taxon>Euheterodonta</taxon>
        <taxon>Imparidentia</taxon>
        <taxon>Neoheterodontei</taxon>
        <taxon>Myida</taxon>
        <taxon>Dreissenoidea</taxon>
        <taxon>Dreissenidae</taxon>
        <taxon>Dreissena</taxon>
    </lineage>
</organism>
<dbReference type="SUPFAM" id="SSF52047">
    <property type="entry name" value="RNI-like"/>
    <property type="match status" value="1"/>
</dbReference>
<dbReference type="EMBL" id="JAIWYP010000015">
    <property type="protein sequence ID" value="KAH3698963.1"/>
    <property type="molecule type" value="Genomic_DNA"/>
</dbReference>
<comment type="caution">
    <text evidence="1">The sequence shown here is derived from an EMBL/GenBank/DDBJ whole genome shotgun (WGS) entry which is preliminary data.</text>
</comment>
<keyword evidence="2" id="KW-1185">Reference proteome</keyword>
<accession>A0A9D3YHN3</accession>
<reference evidence="1" key="2">
    <citation type="submission" date="2020-11" db="EMBL/GenBank/DDBJ databases">
        <authorList>
            <person name="McCartney M.A."/>
            <person name="Auch B."/>
            <person name="Kono T."/>
            <person name="Mallez S."/>
            <person name="Becker A."/>
            <person name="Gohl D.M."/>
            <person name="Silverstein K.A.T."/>
            <person name="Koren S."/>
            <person name="Bechman K.B."/>
            <person name="Herman A."/>
            <person name="Abrahante J.E."/>
            <person name="Garbe J."/>
        </authorList>
    </citation>
    <scope>NUCLEOTIDE SEQUENCE</scope>
    <source>
        <strain evidence="1">Duluth1</strain>
        <tissue evidence="1">Whole animal</tissue>
    </source>
</reference>